<evidence type="ECO:0000313" key="3">
    <source>
        <dbReference type="EMBL" id="PHT55358.1"/>
    </source>
</evidence>
<dbReference type="SUPFAM" id="SSF50630">
    <property type="entry name" value="Acid proteases"/>
    <property type="match status" value="1"/>
</dbReference>
<reference evidence="3 4" key="1">
    <citation type="journal article" date="2017" name="Genome Biol.">
        <title>New reference genome sequences of hot pepper reveal the massive evolution of plant disease-resistance genes by retroduplication.</title>
        <authorList>
            <person name="Kim S."/>
            <person name="Park J."/>
            <person name="Yeom S.I."/>
            <person name="Kim Y.M."/>
            <person name="Seo E."/>
            <person name="Kim K.T."/>
            <person name="Kim M.S."/>
            <person name="Lee J.M."/>
            <person name="Cheong K."/>
            <person name="Shin H.S."/>
            <person name="Kim S.B."/>
            <person name="Han K."/>
            <person name="Lee J."/>
            <person name="Park M."/>
            <person name="Lee H.A."/>
            <person name="Lee H.Y."/>
            <person name="Lee Y."/>
            <person name="Oh S."/>
            <person name="Lee J.H."/>
            <person name="Choi E."/>
            <person name="Choi E."/>
            <person name="Lee S.E."/>
            <person name="Jeon J."/>
            <person name="Kim H."/>
            <person name="Choi G."/>
            <person name="Song H."/>
            <person name="Lee J."/>
            <person name="Lee S.C."/>
            <person name="Kwon J.K."/>
            <person name="Lee H.Y."/>
            <person name="Koo N."/>
            <person name="Hong Y."/>
            <person name="Kim R.W."/>
            <person name="Kang W.H."/>
            <person name="Huh J.H."/>
            <person name="Kang B.C."/>
            <person name="Yang T.J."/>
            <person name="Lee Y.H."/>
            <person name="Bennetzen J.L."/>
            <person name="Choi D."/>
        </authorList>
    </citation>
    <scope>NUCLEOTIDE SEQUENCE [LARGE SCALE GENOMIC DNA]</scope>
    <source>
        <strain evidence="4">cv. PBC81</strain>
    </source>
</reference>
<organism evidence="3 4">
    <name type="scientific">Capsicum baccatum</name>
    <name type="common">Peruvian pepper</name>
    <dbReference type="NCBI Taxonomy" id="33114"/>
    <lineage>
        <taxon>Eukaryota</taxon>
        <taxon>Viridiplantae</taxon>
        <taxon>Streptophyta</taxon>
        <taxon>Embryophyta</taxon>
        <taxon>Tracheophyta</taxon>
        <taxon>Spermatophyta</taxon>
        <taxon>Magnoliopsida</taxon>
        <taxon>eudicotyledons</taxon>
        <taxon>Gunneridae</taxon>
        <taxon>Pentapetalae</taxon>
        <taxon>asterids</taxon>
        <taxon>lamiids</taxon>
        <taxon>Solanales</taxon>
        <taxon>Solanaceae</taxon>
        <taxon>Solanoideae</taxon>
        <taxon>Capsiceae</taxon>
        <taxon>Capsicum</taxon>
    </lineage>
</organism>
<dbReference type="EMBL" id="MLFT02000002">
    <property type="protein sequence ID" value="PHT55358.1"/>
    <property type="molecule type" value="Genomic_DNA"/>
</dbReference>
<gene>
    <name evidence="3" type="ORF">CQW23_03844</name>
</gene>
<accession>A0A2G2XCY9</accession>
<comment type="caution">
    <text evidence="3">The sequence shown here is derived from an EMBL/GenBank/DDBJ whole genome shotgun (WGS) entry which is preliminary data.</text>
</comment>
<evidence type="ECO:0000256" key="1">
    <source>
        <dbReference type="SAM" id="MobiDB-lite"/>
    </source>
</evidence>
<feature type="region of interest" description="Disordered" evidence="1">
    <location>
        <begin position="408"/>
        <end position="427"/>
    </location>
</feature>
<dbReference type="Gene3D" id="2.40.70.10">
    <property type="entry name" value="Acid Proteases"/>
    <property type="match status" value="1"/>
</dbReference>
<dbReference type="InterPro" id="IPR021109">
    <property type="entry name" value="Peptidase_aspartic_dom_sf"/>
</dbReference>
<proteinExistence type="predicted"/>
<feature type="region of interest" description="Disordered" evidence="1">
    <location>
        <begin position="82"/>
        <end position="111"/>
    </location>
</feature>
<name>A0A2G2XCY9_CAPBA</name>
<keyword evidence="4" id="KW-1185">Reference proteome</keyword>
<feature type="compositionally biased region" description="Pro residues" evidence="1">
    <location>
        <begin position="91"/>
        <end position="103"/>
    </location>
</feature>
<reference evidence="4" key="2">
    <citation type="journal article" date="2017" name="J. Anim. Genet.">
        <title>Multiple reference genome sequences of hot pepper reveal the massive evolution of plant disease resistance genes by retroduplication.</title>
        <authorList>
            <person name="Kim S."/>
            <person name="Park J."/>
            <person name="Yeom S.-I."/>
            <person name="Kim Y.-M."/>
            <person name="Seo E."/>
            <person name="Kim K.-T."/>
            <person name="Kim M.-S."/>
            <person name="Lee J.M."/>
            <person name="Cheong K."/>
            <person name="Shin H.-S."/>
            <person name="Kim S.-B."/>
            <person name="Han K."/>
            <person name="Lee J."/>
            <person name="Park M."/>
            <person name="Lee H.-A."/>
            <person name="Lee H.-Y."/>
            <person name="Lee Y."/>
            <person name="Oh S."/>
            <person name="Lee J.H."/>
            <person name="Choi E."/>
            <person name="Choi E."/>
            <person name="Lee S.E."/>
            <person name="Jeon J."/>
            <person name="Kim H."/>
            <person name="Choi G."/>
            <person name="Song H."/>
            <person name="Lee J."/>
            <person name="Lee S.-C."/>
            <person name="Kwon J.-K."/>
            <person name="Lee H.-Y."/>
            <person name="Koo N."/>
            <person name="Hong Y."/>
            <person name="Kim R.W."/>
            <person name="Kang W.-H."/>
            <person name="Huh J.H."/>
            <person name="Kang B.-C."/>
            <person name="Yang T.-J."/>
            <person name="Lee Y.-H."/>
            <person name="Bennetzen J.L."/>
            <person name="Choi D."/>
        </authorList>
    </citation>
    <scope>NUCLEOTIDE SEQUENCE [LARGE SCALE GENOMIC DNA]</scope>
    <source>
        <strain evidence="4">cv. PBC81</strain>
    </source>
</reference>
<dbReference type="Pfam" id="PF14541">
    <property type="entry name" value="TAXi_C"/>
    <property type="match status" value="1"/>
</dbReference>
<evidence type="ECO:0000259" key="2">
    <source>
        <dbReference type="Pfam" id="PF14541"/>
    </source>
</evidence>
<dbReference type="OrthoDB" id="2747330at2759"/>
<dbReference type="PANTHER" id="PTHR46238">
    <property type="entry name" value="REVERSE TRANSCRIPTASE DOMAIN-CONTAINING PROTEIN"/>
    <property type="match status" value="1"/>
</dbReference>
<sequence>MLFDLPLSYTLLSPIREWLGIVNGVTNCGMLLGFLCVNWVMITPLQQRSCEVLFRFQWIQSALKNAVVRNVSSLKSYDSLGATAEQHDDPPPPPLSMKPPPSPSRSSSPHTARRCLFGTLLASYFLDAKMREVRLSWFGHVKRRGMDAPVRRCERLALDGFRRGRGRPKKYWGEVIRRDMEQLQLTEDMTLDRKQCIYERRYAEISSRFGLLGEDVLSFGNLSELGPQRAVFGSEIAETGDIYTQRADGMDFGGGVMVLGGINAPAHMVCTKSDFGHSPYYNIELKEILVAGKPLKINPRVFGGKHGTILDSGTAYSYLPEAAFIAFKSAVIKELHSLKQIKGPDPSFNDICFSWAGSDESQLVKYFLPVDMVFGDGNKLTLSPENYLFQNSSLPPPSPSTPVVSCLDNRNSTAHMSPSPAPSGPPGYNIPDQITAANVAKECLLASLKAHSKAAHIWTSVANAYYLMSDHRSNAKCLEKVLLLQA</sequence>
<evidence type="ECO:0000313" key="4">
    <source>
        <dbReference type="Proteomes" id="UP000224567"/>
    </source>
</evidence>
<feature type="domain" description="Xylanase inhibitor C-terminal" evidence="2">
    <location>
        <begin position="281"/>
        <end position="392"/>
    </location>
</feature>
<dbReference type="Proteomes" id="UP000224567">
    <property type="component" value="Unassembled WGS sequence"/>
</dbReference>
<dbReference type="InterPro" id="IPR032799">
    <property type="entry name" value="TAXi_C"/>
</dbReference>
<dbReference type="PANTHER" id="PTHR46238:SF8">
    <property type="entry name" value="ENDONUCLEASE_EXONUCLEASE_PHOSPHATASE DOMAIN-CONTAINING PROTEIN"/>
    <property type="match status" value="1"/>
</dbReference>
<protein>
    <recommendedName>
        <fullName evidence="2">Xylanase inhibitor C-terminal domain-containing protein</fullName>
    </recommendedName>
</protein>
<dbReference type="AlphaFoldDB" id="A0A2G2XCY9"/>